<keyword evidence="8" id="KW-1185">Reference proteome</keyword>
<dbReference type="CDD" id="cd13128">
    <property type="entry name" value="MATE_Wzx_like"/>
    <property type="match status" value="1"/>
</dbReference>
<dbReference type="Pfam" id="PF01943">
    <property type="entry name" value="Polysacc_synt"/>
    <property type="match status" value="1"/>
</dbReference>
<evidence type="ECO:0000256" key="6">
    <source>
        <dbReference type="SAM" id="Phobius"/>
    </source>
</evidence>
<feature type="transmembrane region" description="Helical" evidence="6">
    <location>
        <begin position="476"/>
        <end position="495"/>
    </location>
</feature>
<proteinExistence type="predicted"/>
<organism evidence="7 8">
    <name type="scientific">Corynebacterium occultum</name>
    <dbReference type="NCBI Taxonomy" id="2675219"/>
    <lineage>
        <taxon>Bacteria</taxon>
        <taxon>Bacillati</taxon>
        <taxon>Actinomycetota</taxon>
        <taxon>Actinomycetes</taxon>
        <taxon>Mycobacteriales</taxon>
        <taxon>Corynebacteriaceae</taxon>
        <taxon>Corynebacterium</taxon>
    </lineage>
</organism>
<evidence type="ECO:0000256" key="3">
    <source>
        <dbReference type="ARBA" id="ARBA00022692"/>
    </source>
</evidence>
<dbReference type="InterPro" id="IPR050833">
    <property type="entry name" value="Poly_Biosynth_Transport"/>
</dbReference>
<evidence type="ECO:0000256" key="4">
    <source>
        <dbReference type="ARBA" id="ARBA00022989"/>
    </source>
</evidence>
<keyword evidence="3 6" id="KW-0812">Transmembrane</keyword>
<feature type="transmembrane region" description="Helical" evidence="6">
    <location>
        <begin position="418"/>
        <end position="439"/>
    </location>
</feature>
<dbReference type="PANTHER" id="PTHR30250">
    <property type="entry name" value="PST FAMILY PREDICTED COLANIC ACID TRANSPORTER"/>
    <property type="match status" value="1"/>
</dbReference>
<comment type="subcellular location">
    <subcellularLocation>
        <location evidence="1">Cell membrane</location>
        <topology evidence="1">Multi-pass membrane protein</topology>
    </subcellularLocation>
</comment>
<feature type="transmembrane region" description="Helical" evidence="6">
    <location>
        <begin position="74"/>
        <end position="95"/>
    </location>
</feature>
<gene>
    <name evidence="7" type="ORF">COCCU_13135</name>
</gene>
<dbReference type="RefSeq" id="WP_231598783.1">
    <property type="nucleotide sequence ID" value="NZ_CP046455.1"/>
</dbReference>
<feature type="transmembrane region" description="Helical" evidence="6">
    <location>
        <begin position="44"/>
        <end position="62"/>
    </location>
</feature>
<dbReference type="GO" id="GO:0005886">
    <property type="term" value="C:plasma membrane"/>
    <property type="evidence" value="ECO:0007669"/>
    <property type="project" value="UniProtKB-SubCell"/>
</dbReference>
<dbReference type="AlphaFoldDB" id="A0A6B8WCC3"/>
<feature type="transmembrane region" description="Helical" evidence="6">
    <location>
        <begin position="360"/>
        <end position="383"/>
    </location>
</feature>
<feature type="transmembrane region" description="Helical" evidence="6">
    <location>
        <begin position="390"/>
        <end position="412"/>
    </location>
</feature>
<keyword evidence="5 6" id="KW-0472">Membrane</keyword>
<reference evidence="7 8" key="1">
    <citation type="submission" date="2019-11" db="EMBL/GenBank/DDBJ databases">
        <title>Complete genome sequence of Corynebacterium kalinowskii 1959, a novel Corynebacterium species isolated from soil of a small paddock in Vilsendorf, Germany.</title>
        <authorList>
            <person name="Schaffert L."/>
            <person name="Ruwe M."/>
            <person name="Milse J."/>
            <person name="Hanuschka K."/>
            <person name="Ortseifen V."/>
            <person name="Droste J."/>
            <person name="Brandt D."/>
            <person name="Schlueter L."/>
            <person name="Kutter Y."/>
            <person name="Vinke S."/>
            <person name="Viehoefer P."/>
            <person name="Jacob L."/>
            <person name="Luebke N.-C."/>
            <person name="Schulte-Berndt E."/>
            <person name="Hain C."/>
            <person name="Linder M."/>
            <person name="Schmidt P."/>
            <person name="Wollenschlaeger L."/>
            <person name="Luttermann T."/>
            <person name="Thieme E."/>
            <person name="Hassa J."/>
            <person name="Haak M."/>
            <person name="Wittchen M."/>
            <person name="Mentz A."/>
            <person name="Persicke M."/>
            <person name="Busche T."/>
            <person name="Ruckert C."/>
        </authorList>
    </citation>
    <scope>NUCLEOTIDE SEQUENCE [LARGE SCALE GENOMIC DNA]</scope>
    <source>
        <strain evidence="7 8">2039</strain>
    </source>
</reference>
<feature type="transmembrane region" description="Helical" evidence="6">
    <location>
        <begin position="290"/>
        <end position="309"/>
    </location>
</feature>
<sequence>MATVDRQERVSSPEVESSAAVSAVAENQNRSENRQLFNSSTAMIIGRLGTAVLGWAGSVIIARTLSGDDWGRYSFVFALLGILEVVTDLGVGRVVLARLNSGKAEEVSKLAGSFIVLRIMLGLLGYLLAVGYAYFTGLSPLVVTAAALAGTTVMLATPANAFFVLYQSKLRLTYTAFWDIAGQVVQFLLIVLVAHFQPVLLAFLLPAIAREVVIFLGRGAGIPWLYPKEFRPSFRQPFAYWGEMLREALPISIGFALLTALERIDMLMLQRLDTYEAVGLYAIGYKFSDLLALVVGALAVPFTTVLVKAWPDHPEQFRTRVYQPLAVAILLGGLATVLFWSAGKTVIVLLYGQEFIGSAYAASLMVTGSALNGFTFIVIAALVAARKLRIFPLIALFGLGLNIGLNFVLIPLLSINGAALATLFTQVVMLLAMLLLLQFSLQIPRVAPWGLLLRQVLVVSAVAVPAHLLVTELGQNWVLVALGAALSYLLISAVAERRGSQVLWQRIRQASGK</sequence>
<dbReference type="PANTHER" id="PTHR30250:SF11">
    <property type="entry name" value="O-ANTIGEN TRANSPORTER-RELATED"/>
    <property type="match status" value="1"/>
</dbReference>
<evidence type="ECO:0000256" key="5">
    <source>
        <dbReference type="ARBA" id="ARBA00023136"/>
    </source>
</evidence>
<name>A0A6B8WCC3_9CORY</name>
<evidence type="ECO:0000313" key="7">
    <source>
        <dbReference type="EMBL" id="QGU08526.1"/>
    </source>
</evidence>
<dbReference type="Proteomes" id="UP000424462">
    <property type="component" value="Chromosome"/>
</dbReference>
<evidence type="ECO:0000256" key="1">
    <source>
        <dbReference type="ARBA" id="ARBA00004651"/>
    </source>
</evidence>
<keyword evidence="4 6" id="KW-1133">Transmembrane helix</keyword>
<dbReference type="InterPro" id="IPR002797">
    <property type="entry name" value="Polysacc_synth"/>
</dbReference>
<feature type="transmembrane region" description="Helical" evidence="6">
    <location>
        <begin position="115"/>
        <end position="135"/>
    </location>
</feature>
<feature type="transmembrane region" description="Helical" evidence="6">
    <location>
        <begin position="451"/>
        <end position="470"/>
    </location>
</feature>
<accession>A0A6B8WCC3</accession>
<feature type="transmembrane region" description="Helical" evidence="6">
    <location>
        <begin position="321"/>
        <end position="340"/>
    </location>
</feature>
<evidence type="ECO:0000256" key="2">
    <source>
        <dbReference type="ARBA" id="ARBA00022475"/>
    </source>
</evidence>
<keyword evidence="2" id="KW-1003">Cell membrane</keyword>
<dbReference type="EMBL" id="CP046455">
    <property type="protein sequence ID" value="QGU08526.1"/>
    <property type="molecule type" value="Genomic_DNA"/>
</dbReference>
<protein>
    <submittedName>
        <fullName evidence="7">Polysaccharide biosynthesis protein</fullName>
    </submittedName>
</protein>
<dbReference type="KEGG" id="cok:COCCU_13135"/>
<feature type="transmembrane region" description="Helical" evidence="6">
    <location>
        <begin position="141"/>
        <end position="165"/>
    </location>
</feature>
<evidence type="ECO:0000313" key="8">
    <source>
        <dbReference type="Proteomes" id="UP000424462"/>
    </source>
</evidence>